<comment type="caution">
    <text evidence="4">The sequence shown here is derived from an EMBL/GenBank/DDBJ whole genome shotgun (WGS) entry which is preliminary data.</text>
</comment>
<evidence type="ECO:0000256" key="1">
    <source>
        <dbReference type="ARBA" id="ARBA00023015"/>
    </source>
</evidence>
<dbReference type="Gene3D" id="3.40.50.10070">
    <property type="entry name" value="TolB, N-terminal domain"/>
    <property type="match status" value="1"/>
</dbReference>
<keyword evidence="2" id="KW-0804">Transcription</keyword>
<name>A0ABT4KKJ6_9HYPH</name>
<gene>
    <name evidence="4" type="ORF">O3W52_21215</name>
</gene>
<feature type="domain" description="Bacterial transcriptional activator" evidence="3">
    <location>
        <begin position="107"/>
        <end position="242"/>
    </location>
</feature>
<dbReference type="InterPro" id="IPR051677">
    <property type="entry name" value="AfsR-DnrI-RedD_regulator"/>
</dbReference>
<sequence>MTTGDGVASVRISLLGAFLVKNERHDHIQLTGKRGPALLAYLARCAGMAAPRERLADLLWSDSDEDHARNSLRQTISILRRDLLKAGVDVIQSRQDLIGLKASAVEVDVEDFEAGLAARSPEDLGTALALYRGPFLDGLHLGSDPFEHWAAGERGRLLDRALESTERLARLVDGEAGLVLAERLLTMEPTREASYRLKMELLAASGQRDKAICTFETCRSMLKTEFGVQIGPEMRALWQSLVSPANGASHPVSQTSANVVRAGQRLGRPSISVADFVNLTAERRDGYFAKGLVQDITTALSEVADYVVVSNVGAVEKPAPGDDAQRPEQLSARYVLGGSIQRSGRDLRVNVHLADAAGGHNVWAQRFDGRSENALEFQDRIAQSIVLAVTLELQLTLWKVRDKSPPGPPEVRRLVNESLVNYFAMTRDSLPRAIELAERALAIAPDNARAKRTLSITKTVALAWGALPSHPDHVERALALAEASVRAVPDDEIARVILSFALETAGRIDEAIVECRHAISLNPSYPSARGDIAELYALRGQVSEALHEASEAIRLGTPDVIDFWRHNSMVVALFADGNDRRALEAARRVVRTKPDFVRGALYWAAAAAATGNNEEASRAVHHCLSQLPHLNLGNVCPGFVPRYVKDMHHSRFLEMLERAGLPRGDTTVLTTDSGRSMAAH</sequence>
<evidence type="ECO:0000313" key="4">
    <source>
        <dbReference type="EMBL" id="MCZ4092497.1"/>
    </source>
</evidence>
<dbReference type="Proteomes" id="UP001079430">
    <property type="component" value="Unassembled WGS sequence"/>
</dbReference>
<proteinExistence type="predicted"/>
<dbReference type="InterPro" id="IPR005158">
    <property type="entry name" value="BTAD"/>
</dbReference>
<keyword evidence="5" id="KW-1185">Reference proteome</keyword>
<dbReference type="PANTHER" id="PTHR35807">
    <property type="entry name" value="TRANSCRIPTIONAL REGULATOR REDD-RELATED"/>
    <property type="match status" value="1"/>
</dbReference>
<dbReference type="InterPro" id="IPR016032">
    <property type="entry name" value="Sig_transdc_resp-reg_C-effctor"/>
</dbReference>
<reference evidence="4" key="1">
    <citation type="submission" date="2022-10" db="EMBL/GenBank/DDBJ databases">
        <title>Whole genome sequencing of three plant growth promoting bacteria isolated from Vachellia tortilis subsp. raddiana in Morocco.</title>
        <authorList>
            <person name="Hnini M."/>
            <person name="Zouagui R."/>
            <person name="Zouagui H."/>
            <person name="Chemao Elfihri M.-W."/>
            <person name="Ibrahimi A."/>
            <person name="Sbabou L."/>
            <person name="Aurag J."/>
        </authorList>
    </citation>
    <scope>NUCLEOTIDE SEQUENCE</scope>
    <source>
        <strain evidence="4">LMR678</strain>
    </source>
</reference>
<evidence type="ECO:0000259" key="3">
    <source>
        <dbReference type="SMART" id="SM01043"/>
    </source>
</evidence>
<dbReference type="InterPro" id="IPR036388">
    <property type="entry name" value="WH-like_DNA-bd_sf"/>
</dbReference>
<dbReference type="PANTHER" id="PTHR35807:SF1">
    <property type="entry name" value="TRANSCRIPTIONAL REGULATOR REDD"/>
    <property type="match status" value="1"/>
</dbReference>
<dbReference type="RefSeq" id="WP_269282942.1">
    <property type="nucleotide sequence ID" value="NZ_JAPVOI010000004.1"/>
</dbReference>
<dbReference type="Gene3D" id="1.10.10.10">
    <property type="entry name" value="Winged helix-like DNA-binding domain superfamily/Winged helix DNA-binding domain"/>
    <property type="match status" value="1"/>
</dbReference>
<protein>
    <submittedName>
        <fullName evidence="4">BTAD domain-containing putative transcriptional regulator</fullName>
    </submittedName>
</protein>
<dbReference type="SMART" id="SM01043">
    <property type="entry name" value="BTAD"/>
    <property type="match status" value="1"/>
</dbReference>
<dbReference type="EMBL" id="JAPVOI010000004">
    <property type="protein sequence ID" value="MCZ4092497.1"/>
    <property type="molecule type" value="Genomic_DNA"/>
</dbReference>
<evidence type="ECO:0000313" key="5">
    <source>
        <dbReference type="Proteomes" id="UP001079430"/>
    </source>
</evidence>
<keyword evidence="1" id="KW-0805">Transcription regulation</keyword>
<organism evidence="4 5">
    <name type="scientific">Sinorhizobium psoraleae</name>
    <dbReference type="NCBI Taxonomy" id="520838"/>
    <lineage>
        <taxon>Bacteria</taxon>
        <taxon>Pseudomonadati</taxon>
        <taxon>Pseudomonadota</taxon>
        <taxon>Alphaproteobacteria</taxon>
        <taxon>Hyphomicrobiales</taxon>
        <taxon>Rhizobiaceae</taxon>
        <taxon>Sinorhizobium/Ensifer group</taxon>
        <taxon>Sinorhizobium</taxon>
    </lineage>
</organism>
<dbReference type="Gene3D" id="1.25.40.10">
    <property type="entry name" value="Tetratricopeptide repeat domain"/>
    <property type="match status" value="2"/>
</dbReference>
<dbReference type="SUPFAM" id="SSF46894">
    <property type="entry name" value="C-terminal effector domain of the bipartite response regulators"/>
    <property type="match status" value="1"/>
</dbReference>
<evidence type="ECO:0000256" key="2">
    <source>
        <dbReference type="ARBA" id="ARBA00023163"/>
    </source>
</evidence>
<accession>A0ABT4KKJ6</accession>
<dbReference type="SUPFAM" id="SSF48452">
    <property type="entry name" value="TPR-like"/>
    <property type="match status" value="2"/>
</dbReference>
<dbReference type="Pfam" id="PF03704">
    <property type="entry name" value="BTAD"/>
    <property type="match status" value="1"/>
</dbReference>
<dbReference type="InterPro" id="IPR011990">
    <property type="entry name" value="TPR-like_helical_dom_sf"/>
</dbReference>